<dbReference type="InterPro" id="IPR007642">
    <property type="entry name" value="RNA_pol_Rpb2_2"/>
</dbReference>
<dbReference type="EC" id="2.7.7.6" evidence="7"/>
<feature type="domain" description="RNA polymerase Rpb2" evidence="10">
    <location>
        <begin position="187"/>
        <end position="280"/>
    </location>
</feature>
<evidence type="ECO:0000256" key="4">
    <source>
        <dbReference type="ARBA" id="ARBA00022695"/>
    </source>
</evidence>
<feature type="domain" description="RNA polymerase beta subunit protrusion" evidence="11">
    <location>
        <begin position="8"/>
        <end position="342"/>
    </location>
</feature>
<dbReference type="Pfam" id="PF04563">
    <property type="entry name" value="RNA_pol_Rpb2_1"/>
    <property type="match status" value="1"/>
</dbReference>
<comment type="function">
    <text evidence="7">DNA-dependent RNA polymerase catalyzes the transcription of DNA into RNA using the four ribonucleoside triphosphates as substrates.</text>
</comment>
<dbReference type="GO" id="GO:0003677">
    <property type="term" value="F:DNA binding"/>
    <property type="evidence" value="ECO:0007669"/>
    <property type="project" value="InterPro"/>
</dbReference>
<dbReference type="HOGENOM" id="CLU_000524_5_1_1"/>
<evidence type="ECO:0000256" key="7">
    <source>
        <dbReference type="RuleBase" id="RU363031"/>
    </source>
</evidence>
<keyword evidence="3 7" id="KW-0808">Transferase</keyword>
<dbReference type="GO" id="GO:0003899">
    <property type="term" value="F:DNA-directed RNA polymerase activity"/>
    <property type="evidence" value="ECO:0007669"/>
    <property type="project" value="UniProtKB-EC"/>
</dbReference>
<dbReference type="Gene3D" id="2.40.270.10">
    <property type="entry name" value="DNA-directed RNA polymerase, subunit 2, domain 6"/>
    <property type="match status" value="1"/>
</dbReference>
<dbReference type="AlphaFoldDB" id="A0A086J027"/>
<dbReference type="Pfam" id="PF04561">
    <property type="entry name" value="RNA_pol_Rpb2_2"/>
    <property type="match status" value="1"/>
</dbReference>
<dbReference type="CDD" id="cd00653">
    <property type="entry name" value="RNA_pol_B_RPB2"/>
    <property type="match status" value="1"/>
</dbReference>
<evidence type="ECO:0000313" key="14">
    <source>
        <dbReference type="Proteomes" id="UP000054524"/>
    </source>
</evidence>
<dbReference type="InterPro" id="IPR007644">
    <property type="entry name" value="RNA_pol_bsu_protrusion"/>
</dbReference>
<dbReference type="Gene3D" id="3.90.1110.10">
    <property type="entry name" value="RNA polymerase Rpb2, domain 2"/>
    <property type="match status" value="1"/>
</dbReference>
<evidence type="ECO:0000256" key="1">
    <source>
        <dbReference type="ARBA" id="ARBA00006835"/>
    </source>
</evidence>
<feature type="domain" description="RNA polymerase Rpb2" evidence="9">
    <location>
        <begin position="1052"/>
        <end position="1139"/>
    </location>
</feature>
<dbReference type="PROSITE" id="PS01166">
    <property type="entry name" value="RNA_POL_BETA"/>
    <property type="match status" value="1"/>
</dbReference>
<comment type="similarity">
    <text evidence="1 6">Belongs to the RNA polymerase beta chain family.</text>
</comment>
<evidence type="ECO:0000259" key="11">
    <source>
        <dbReference type="Pfam" id="PF04563"/>
    </source>
</evidence>
<dbReference type="InterPro" id="IPR037033">
    <property type="entry name" value="DNA-dir_RNAP_su2_hyb_sf"/>
</dbReference>
<keyword evidence="4 7" id="KW-0548">Nucleotidyltransferase</keyword>
<keyword evidence="2 7" id="KW-0240">DNA-directed RNA polymerase</keyword>
<dbReference type="InterPro" id="IPR007641">
    <property type="entry name" value="RNA_pol_Rpb2_7"/>
</dbReference>
<keyword evidence="14" id="KW-1185">Reference proteome</keyword>
<keyword evidence="5 7" id="KW-0804">Transcription</keyword>
<evidence type="ECO:0000256" key="2">
    <source>
        <dbReference type="ARBA" id="ARBA00022478"/>
    </source>
</evidence>
<comment type="caution">
    <text evidence="13">The sequence shown here is derived from an EMBL/GenBank/DDBJ whole genome shotgun (WGS) entry which is preliminary data.</text>
</comment>
<dbReference type="EMBL" id="AKIJ01000005">
    <property type="protein sequence ID" value="KFG25495.1"/>
    <property type="molecule type" value="Genomic_DNA"/>
</dbReference>
<name>A0A086J027_NEMA1</name>
<evidence type="ECO:0000256" key="3">
    <source>
        <dbReference type="ARBA" id="ARBA00022679"/>
    </source>
</evidence>
<dbReference type="InterPro" id="IPR007120">
    <property type="entry name" value="DNA-dir_RNAP_su2_dom"/>
</dbReference>
<dbReference type="Gene3D" id="3.90.1800.10">
    <property type="entry name" value="RNA polymerase alpha subunit dimerisation domain"/>
    <property type="match status" value="1"/>
</dbReference>
<dbReference type="Proteomes" id="UP000054524">
    <property type="component" value="Unassembled WGS sequence"/>
</dbReference>
<dbReference type="Pfam" id="PF04565">
    <property type="entry name" value="RNA_pol_Rpb2_3"/>
    <property type="match status" value="1"/>
</dbReference>
<protein>
    <recommendedName>
        <fullName evidence="7">DNA-directed RNA polymerase subunit beta</fullName>
        <ecNumber evidence="7">2.7.7.6</ecNumber>
    </recommendedName>
</protein>
<proteinExistence type="inferred from homology"/>
<comment type="catalytic activity">
    <reaction evidence="7">
        <text>RNA(n) + a ribonucleoside 5'-triphosphate = RNA(n+1) + diphosphate</text>
        <dbReference type="Rhea" id="RHEA:21248"/>
        <dbReference type="Rhea" id="RHEA-COMP:14527"/>
        <dbReference type="Rhea" id="RHEA-COMP:17342"/>
        <dbReference type="ChEBI" id="CHEBI:33019"/>
        <dbReference type="ChEBI" id="CHEBI:61557"/>
        <dbReference type="ChEBI" id="CHEBI:140395"/>
        <dbReference type="EC" id="2.7.7.6"/>
    </reaction>
</comment>
<gene>
    <name evidence="13" type="ORF">NESG_02270</name>
</gene>
<feature type="domain" description="RNA polymerase Rpb2" evidence="12">
    <location>
        <begin position="471"/>
        <end position="535"/>
    </location>
</feature>
<dbReference type="Gene3D" id="2.40.50.150">
    <property type="match status" value="1"/>
</dbReference>
<dbReference type="InterPro" id="IPR007645">
    <property type="entry name" value="RNA_pol_Rpb2_3"/>
</dbReference>
<dbReference type="InterPro" id="IPR015712">
    <property type="entry name" value="DNA-dir_RNA_pol_su2"/>
</dbReference>
<dbReference type="GO" id="GO:0000428">
    <property type="term" value="C:DNA-directed RNA polymerase complex"/>
    <property type="evidence" value="ECO:0007669"/>
    <property type="project" value="UniProtKB-KW"/>
</dbReference>
<dbReference type="InterPro" id="IPR014724">
    <property type="entry name" value="RNA_pol_RPB2_OB-fold"/>
</dbReference>
<sequence>MEQNAKHLAYPHIDSYNRFVNSTLPKLAQSFEPVSVTDKFNNAITISVEEIRVESPAVKEGTGKKALKRNVLPSECRLTSQSYQSEVFASLQTVVNGAVSTQEVSLGIIPVMVRSELCYLSEMKDAQMIKAKEEPNDFGGYFIYKGTEKICRLIQIQKKYVPFGIYRPGMSKKSKNMSEHAVSYKSARPSGQTSMFVLHYFTDHSIKIRVKMGKKEYYIPLHLVLRGLSGKTDQEIRESFKGVLKDDDLMEYVDLLLQSFSFHAEYTQKEALTYLGSKFRLYYHVSPVELASVGSRLKKQKKASMFASATAEEPIEELEKSIYEYTTMLSDMECGMNFINNTVAVHTASATEKYDLLVLCIAKLFQQVSGKIPADNGDALSFHEAITVGDTLTEIAVDKMQMIRKTFINELVASIHYLSISVTDITALSRVIKKAVSPFTSSMHRLLASGVLSFNNLGSYAMMQQAGFTITAERLNFLRFFSHLRSLHRGAFFEAMRTSTVRKLLPESWGFLCPVHTPDGSPCGLLTHLSHACAISHQTYGLSTAELIRSGMNHLMSNLSGIPIIQNGRVMGTISEKSIESFIESLRRKKILGGKFKYAEIIYNTQTLNIINTPNRFVRPLMNIKENAVEYIGSSEQLHIQIEGLSSGKKETAEKIQKIAEMCRNQDVVRVEPTHREIAATNILSVVAGSTPLGNFNPSPRNMYQCQMAKQSMGTAPHTQKHRTDQKIYCLDYVQTPTMHTNLYAKYGLGDYPNGKNITIAILSYTGYDLEDAVILNKASVDRGFMRGAVIKTEAINFSDMPDMEIGTLNDKEGLPDVGKLIKDKETIYTTVNTKFLEEKAHKSHALENMRVQNVSIYQSSNGKRAANITMRIPRVPTIGDKFSSRHGQKGVCSILYEDEDMPFNESGITPDLIINPHAFPSRMSIGMFIENIAAKTGAMLGTPMDGTMFKYGEEGRPDSKSSIGSVPGPESDGISASEYFGNMLESVGFKRGGGEVLYSGITGKPLAVDVFFGIVYYQRLRHMVSDKYQVRSVGAVDPLTKQPVGGRRKGGGVRLGEMERDVLISHGAASLLNDRMLMCSDYTILNVCKQCNSLSFFQAWMCTECKNARNLVRAEFPHVFKYLVAELASVNIQCKVKMERIDAC</sequence>
<evidence type="ECO:0000259" key="8">
    <source>
        <dbReference type="Pfam" id="PF00562"/>
    </source>
</evidence>
<evidence type="ECO:0000256" key="6">
    <source>
        <dbReference type="RuleBase" id="RU000434"/>
    </source>
</evidence>
<dbReference type="RefSeq" id="XP_052904050.1">
    <property type="nucleotide sequence ID" value="XM_053049879.1"/>
</dbReference>
<feature type="domain" description="DNA-directed RNA polymerase subunit 2 hybrid-binding" evidence="8">
    <location>
        <begin position="687"/>
        <end position="1050"/>
    </location>
</feature>
<dbReference type="Pfam" id="PF04560">
    <property type="entry name" value="RNA_pol_Rpb2_7"/>
    <property type="match status" value="1"/>
</dbReference>
<evidence type="ECO:0000256" key="5">
    <source>
        <dbReference type="ARBA" id="ARBA00023163"/>
    </source>
</evidence>
<accession>A0A086J027</accession>
<dbReference type="GO" id="GO:0032549">
    <property type="term" value="F:ribonucleoside binding"/>
    <property type="evidence" value="ECO:0007669"/>
    <property type="project" value="InterPro"/>
</dbReference>
<evidence type="ECO:0000259" key="10">
    <source>
        <dbReference type="Pfam" id="PF04561"/>
    </source>
</evidence>
<dbReference type="PANTHER" id="PTHR20856">
    <property type="entry name" value="DNA-DIRECTED RNA POLYMERASE I SUBUNIT 2"/>
    <property type="match status" value="1"/>
</dbReference>
<dbReference type="SUPFAM" id="SSF64484">
    <property type="entry name" value="beta and beta-prime subunits of DNA dependent RNA-polymerase"/>
    <property type="match status" value="1"/>
</dbReference>
<dbReference type="Gene3D" id="3.90.1100.10">
    <property type="match status" value="2"/>
</dbReference>
<dbReference type="InterPro" id="IPR037034">
    <property type="entry name" value="RNA_pol_Rpb2_2_sf"/>
</dbReference>
<reference evidence="13 14" key="1">
    <citation type="journal article" date="2014" name="Genome Announc.">
        <title>Genome Sequence of the Microsporidian Species Nematocida sp1 Strain ERTm6 (ATCC PRA-372).</title>
        <authorList>
            <person name="Bakowski M.A."/>
            <person name="Priest M."/>
            <person name="Young S."/>
            <person name="Cuomo C.A."/>
            <person name="Troemel E.R."/>
        </authorList>
    </citation>
    <scope>NUCLEOTIDE SEQUENCE [LARGE SCALE GENOMIC DNA]</scope>
    <source>
        <strain evidence="13 14">ERTm6</strain>
    </source>
</reference>
<dbReference type="Pfam" id="PF00562">
    <property type="entry name" value="RNA_pol_Rpb2_6"/>
    <property type="match status" value="1"/>
</dbReference>
<evidence type="ECO:0000259" key="12">
    <source>
        <dbReference type="Pfam" id="PF04565"/>
    </source>
</evidence>
<organism evidence="13 14">
    <name type="scientific">Nematocida ausubeli (strain ATCC PRA-371 / ERTm2)</name>
    <name type="common">Nematode killer fungus</name>
    <dbReference type="NCBI Taxonomy" id="1913371"/>
    <lineage>
        <taxon>Eukaryota</taxon>
        <taxon>Fungi</taxon>
        <taxon>Fungi incertae sedis</taxon>
        <taxon>Microsporidia</taxon>
        <taxon>Nematocida</taxon>
    </lineage>
</organism>
<evidence type="ECO:0000259" key="9">
    <source>
        <dbReference type="Pfam" id="PF04560"/>
    </source>
</evidence>
<evidence type="ECO:0000313" key="13">
    <source>
        <dbReference type="EMBL" id="KFG25495.1"/>
    </source>
</evidence>
<dbReference type="GeneID" id="77677243"/>
<dbReference type="GO" id="GO:0006351">
    <property type="term" value="P:DNA-templated transcription"/>
    <property type="evidence" value="ECO:0007669"/>
    <property type="project" value="InterPro"/>
</dbReference>
<dbReference type="InterPro" id="IPR007121">
    <property type="entry name" value="RNA_pol_bsu_CS"/>
</dbReference>